<evidence type="ECO:0000313" key="3">
    <source>
        <dbReference type="EMBL" id="EET59069.1"/>
    </source>
</evidence>
<proteinExistence type="predicted"/>
<sequence length="198" mass="21910">MSHTEEQQTALIPRNFIERGTFMGGMFKIRNAIEGAVLAIAIALPVIHLPLSVTVRIILLCMTALPAAMVALIGIGGESLTAFLMNALRYVKNRRILYRLDTRPELPKKKRVPKPRSKEPKTQKKKRSQKTDSQKEVSTPGTTTGTGDAPVSKEPPRKKKNAGSMIPPPSVGSENRPGRTSVSLPMKKNRRKEPRRNP</sequence>
<evidence type="ECO:0000256" key="1">
    <source>
        <dbReference type="SAM" id="MobiDB-lite"/>
    </source>
</evidence>
<gene>
    <name evidence="3" type="ORF">BRYFOR_08978</name>
</gene>
<dbReference type="Proteomes" id="UP000005561">
    <property type="component" value="Unassembled WGS sequence"/>
</dbReference>
<evidence type="ECO:0000313" key="4">
    <source>
        <dbReference type="Proteomes" id="UP000005561"/>
    </source>
</evidence>
<keyword evidence="2" id="KW-1133">Transmembrane helix</keyword>
<keyword evidence="4" id="KW-1185">Reference proteome</keyword>
<keyword evidence="2" id="KW-0472">Membrane</keyword>
<keyword evidence="2" id="KW-0812">Transmembrane</keyword>
<dbReference type="AlphaFoldDB" id="C6LJZ1"/>
<evidence type="ECO:0000256" key="2">
    <source>
        <dbReference type="SAM" id="Phobius"/>
    </source>
</evidence>
<feature type="compositionally biased region" description="Basic residues" evidence="1">
    <location>
        <begin position="187"/>
        <end position="198"/>
    </location>
</feature>
<dbReference type="EMBL" id="ACCL02000022">
    <property type="protein sequence ID" value="EET59069.1"/>
    <property type="molecule type" value="Genomic_DNA"/>
</dbReference>
<feature type="region of interest" description="Disordered" evidence="1">
    <location>
        <begin position="102"/>
        <end position="198"/>
    </location>
</feature>
<organism evidence="3 4">
    <name type="scientific">Marvinbryantia formatexigens DSM 14469</name>
    <dbReference type="NCBI Taxonomy" id="478749"/>
    <lineage>
        <taxon>Bacteria</taxon>
        <taxon>Bacillati</taxon>
        <taxon>Bacillota</taxon>
        <taxon>Clostridia</taxon>
        <taxon>Lachnospirales</taxon>
        <taxon>Lachnospiraceae</taxon>
        <taxon>Marvinbryantia</taxon>
    </lineage>
</organism>
<protein>
    <recommendedName>
        <fullName evidence="5">PrgI family protein</fullName>
    </recommendedName>
</protein>
<feature type="transmembrane region" description="Helical" evidence="2">
    <location>
        <begin position="57"/>
        <end position="85"/>
    </location>
</feature>
<feature type="transmembrane region" description="Helical" evidence="2">
    <location>
        <begin position="32"/>
        <end position="51"/>
    </location>
</feature>
<dbReference type="RefSeq" id="WP_006863741.1">
    <property type="nucleotide sequence ID" value="NZ_ACCL02000022.1"/>
</dbReference>
<name>C6LJZ1_9FIRM</name>
<accession>C6LJZ1</accession>
<dbReference type="eggNOG" id="ENOG5032VG2">
    <property type="taxonomic scope" value="Bacteria"/>
</dbReference>
<evidence type="ECO:0008006" key="5">
    <source>
        <dbReference type="Google" id="ProtNLM"/>
    </source>
</evidence>
<comment type="caution">
    <text evidence="3">The sequence shown here is derived from an EMBL/GenBank/DDBJ whole genome shotgun (WGS) entry which is preliminary data.</text>
</comment>
<reference evidence="3" key="1">
    <citation type="submission" date="2009-07" db="EMBL/GenBank/DDBJ databases">
        <authorList>
            <person name="Weinstock G."/>
            <person name="Sodergren E."/>
            <person name="Clifton S."/>
            <person name="Fulton L."/>
            <person name="Fulton B."/>
            <person name="Courtney L."/>
            <person name="Fronick C."/>
            <person name="Harrison M."/>
            <person name="Strong C."/>
            <person name="Farmer C."/>
            <person name="Delahaunty K."/>
            <person name="Markovic C."/>
            <person name="Hall O."/>
            <person name="Minx P."/>
            <person name="Tomlinson C."/>
            <person name="Mitreva M."/>
            <person name="Nelson J."/>
            <person name="Hou S."/>
            <person name="Wollam A."/>
            <person name="Pepin K.H."/>
            <person name="Johnson M."/>
            <person name="Bhonagiri V."/>
            <person name="Nash W.E."/>
            <person name="Warren W."/>
            <person name="Chinwalla A."/>
            <person name="Mardis E.R."/>
            <person name="Wilson R.K."/>
        </authorList>
    </citation>
    <scope>NUCLEOTIDE SEQUENCE [LARGE SCALE GENOMIC DNA]</scope>
    <source>
        <strain evidence="3">DSM 14469</strain>
    </source>
</reference>